<reference evidence="1" key="1">
    <citation type="submission" date="2021-06" db="EMBL/GenBank/DDBJ databases">
        <authorList>
            <person name="Kallberg Y."/>
            <person name="Tangrot J."/>
            <person name="Rosling A."/>
        </authorList>
    </citation>
    <scope>NUCLEOTIDE SEQUENCE</scope>
    <source>
        <strain evidence="1">MA453B</strain>
    </source>
</reference>
<evidence type="ECO:0000313" key="2">
    <source>
        <dbReference type="Proteomes" id="UP000789405"/>
    </source>
</evidence>
<gene>
    <name evidence="1" type="ORF">DERYTH_LOCUS7741</name>
</gene>
<proteinExistence type="predicted"/>
<sequence>NRKENNKIFDNKKPKIDEDDNIDKSINDMEYKYNKTNFEDFKLLLKQENFLTLYDLKSFLTKNINNIESLRINIEDDNYYNDYYEANPDHTIKLKQEEDDDIVSNSKKYLFHYFIEKKYITFMFTENQNFTKLEMYDMKNPILISELNSLGLIKNFIS</sequence>
<evidence type="ECO:0000313" key="1">
    <source>
        <dbReference type="EMBL" id="CAG8603011.1"/>
    </source>
</evidence>
<dbReference type="OrthoDB" id="10497433at2759"/>
<accession>A0A9N9CKA0</accession>
<dbReference type="AlphaFoldDB" id="A0A9N9CKA0"/>
<name>A0A9N9CKA0_9GLOM</name>
<dbReference type="Proteomes" id="UP000789405">
    <property type="component" value="Unassembled WGS sequence"/>
</dbReference>
<comment type="caution">
    <text evidence="1">The sequence shown here is derived from an EMBL/GenBank/DDBJ whole genome shotgun (WGS) entry which is preliminary data.</text>
</comment>
<dbReference type="EMBL" id="CAJVPY010003834">
    <property type="protein sequence ID" value="CAG8603011.1"/>
    <property type="molecule type" value="Genomic_DNA"/>
</dbReference>
<keyword evidence="2" id="KW-1185">Reference proteome</keyword>
<feature type="non-terminal residue" evidence="1">
    <location>
        <position position="158"/>
    </location>
</feature>
<organism evidence="1 2">
    <name type="scientific">Dentiscutata erythropus</name>
    <dbReference type="NCBI Taxonomy" id="1348616"/>
    <lineage>
        <taxon>Eukaryota</taxon>
        <taxon>Fungi</taxon>
        <taxon>Fungi incertae sedis</taxon>
        <taxon>Mucoromycota</taxon>
        <taxon>Glomeromycotina</taxon>
        <taxon>Glomeromycetes</taxon>
        <taxon>Diversisporales</taxon>
        <taxon>Gigasporaceae</taxon>
        <taxon>Dentiscutata</taxon>
    </lineage>
</organism>
<protein>
    <submittedName>
        <fullName evidence="1">11179_t:CDS:1</fullName>
    </submittedName>
</protein>